<sequence>MWLFRLIYSLIIMIVFVLLRDKIGIDINYAVAYGFGVILAINILEILITDLKSFKILSGIIGGVLFLIISYLIMSPLSSFITSEPIKLAIYFVITYIGILVGYKNYTIVENLFSKISLVPVKTKVVKIPKIIDTSTLIDGRILDIIETGFLEGELVIPTFVLKELQNIADSHEHLRRQKGKRGLSILQRLKEQKKIPVKIDETDFHNIGTVDEKLVKLAKKYKGKIITTDHNLLKVAEIQNVEVLNINSLAIALRQTVLPGEVLEITVVKEGKEHNQGVGYLEDGTMVVVENGKSLIGETVKVEITSLLQTETGRIIFARQK</sequence>
<dbReference type="InterPro" id="IPR012340">
    <property type="entry name" value="NA-bd_OB-fold"/>
</dbReference>
<dbReference type="CDD" id="cd09877">
    <property type="entry name" value="PIN_YacL-like"/>
    <property type="match status" value="1"/>
</dbReference>
<evidence type="ECO:0000313" key="9">
    <source>
        <dbReference type="Proteomes" id="UP000001520"/>
    </source>
</evidence>
<feature type="transmembrane region" description="Helical" evidence="6">
    <location>
        <begin position="6"/>
        <end position="23"/>
    </location>
</feature>
<proteinExistence type="predicted"/>
<evidence type="ECO:0000256" key="4">
    <source>
        <dbReference type="ARBA" id="ARBA00022801"/>
    </source>
</evidence>
<dbReference type="GO" id="GO:0004518">
    <property type="term" value="F:nuclease activity"/>
    <property type="evidence" value="ECO:0007669"/>
    <property type="project" value="UniProtKB-KW"/>
</dbReference>
<dbReference type="SMART" id="SM00670">
    <property type="entry name" value="PINc"/>
    <property type="match status" value="1"/>
</dbReference>
<dbReference type="Pfam" id="PF01850">
    <property type="entry name" value="PIN"/>
    <property type="match status" value="1"/>
</dbReference>
<evidence type="ECO:0000256" key="2">
    <source>
        <dbReference type="ARBA" id="ARBA00022679"/>
    </source>
</evidence>
<organism evidence="8 9">
    <name type="scientific">Deferribacter desulfuricans (strain DSM 14783 / JCM 11476 / NBRC 101012 / SSM1)</name>
    <dbReference type="NCBI Taxonomy" id="639282"/>
    <lineage>
        <taxon>Bacteria</taxon>
        <taxon>Pseudomonadati</taxon>
        <taxon>Deferribacterota</taxon>
        <taxon>Deferribacteres</taxon>
        <taxon>Deferribacterales</taxon>
        <taxon>Deferribacteraceae</taxon>
        <taxon>Deferribacter</taxon>
    </lineage>
</organism>
<keyword evidence="3" id="KW-0540">Nuclease</keyword>
<dbReference type="SUPFAM" id="SSF88723">
    <property type="entry name" value="PIN domain-like"/>
    <property type="match status" value="1"/>
</dbReference>
<dbReference type="PANTHER" id="PTHR11603:SF147">
    <property type="entry name" value="MEMBRANE PROTEIN"/>
    <property type="match status" value="1"/>
</dbReference>
<keyword evidence="9" id="KW-1185">Reference proteome</keyword>
<feature type="domain" description="TRAM" evidence="7">
    <location>
        <begin position="257"/>
        <end position="318"/>
    </location>
</feature>
<dbReference type="Gene3D" id="3.40.50.1010">
    <property type="entry name" value="5'-nuclease"/>
    <property type="match status" value="1"/>
</dbReference>
<keyword evidence="6" id="KW-1133">Transmembrane helix</keyword>
<feature type="transmembrane region" description="Helical" evidence="6">
    <location>
        <begin position="54"/>
        <end position="74"/>
    </location>
</feature>
<dbReference type="GO" id="GO:0016740">
    <property type="term" value="F:transferase activity"/>
    <property type="evidence" value="ECO:0007669"/>
    <property type="project" value="UniProtKB-KW"/>
</dbReference>
<dbReference type="GO" id="GO:0016787">
    <property type="term" value="F:hydrolase activity"/>
    <property type="evidence" value="ECO:0007669"/>
    <property type="project" value="UniProtKB-KW"/>
</dbReference>
<dbReference type="AlphaFoldDB" id="D3PCZ7"/>
<dbReference type="Pfam" id="PF01938">
    <property type="entry name" value="TRAM"/>
    <property type="match status" value="1"/>
</dbReference>
<evidence type="ECO:0000313" key="8">
    <source>
        <dbReference type="EMBL" id="BAI80470.1"/>
    </source>
</evidence>
<evidence type="ECO:0000259" key="7">
    <source>
        <dbReference type="PROSITE" id="PS50926"/>
    </source>
</evidence>
<comment type="cofactor">
    <cofactor evidence="1">
        <name>Mg(2+)</name>
        <dbReference type="ChEBI" id="CHEBI:18420"/>
    </cofactor>
</comment>
<dbReference type="PANTHER" id="PTHR11603">
    <property type="entry name" value="AAA FAMILY ATPASE"/>
    <property type="match status" value="1"/>
</dbReference>
<dbReference type="InterPro" id="IPR052041">
    <property type="entry name" value="Nucleic_acid_metab_PIN/TRAM"/>
</dbReference>
<dbReference type="Proteomes" id="UP000001520">
    <property type="component" value="Chromosome"/>
</dbReference>
<dbReference type="PROSITE" id="PS50926">
    <property type="entry name" value="TRAM"/>
    <property type="match status" value="1"/>
</dbReference>
<evidence type="ECO:0000256" key="5">
    <source>
        <dbReference type="ARBA" id="ARBA00022842"/>
    </source>
</evidence>
<dbReference type="KEGG" id="ddf:DEFDS_1000"/>
<dbReference type="Gene3D" id="2.40.50.140">
    <property type="entry name" value="Nucleic acid-binding proteins"/>
    <property type="match status" value="1"/>
</dbReference>
<protein>
    <recommendedName>
        <fullName evidence="7">TRAM domain-containing protein</fullName>
    </recommendedName>
</protein>
<dbReference type="OrthoDB" id="9780734at2"/>
<name>D3PCZ7_DEFDS</name>
<evidence type="ECO:0000256" key="1">
    <source>
        <dbReference type="ARBA" id="ARBA00001946"/>
    </source>
</evidence>
<accession>D3PCZ7</accession>
<dbReference type="eggNOG" id="COG4956">
    <property type="taxonomic scope" value="Bacteria"/>
</dbReference>
<dbReference type="RefSeq" id="WP_013007717.1">
    <property type="nucleotide sequence ID" value="NC_013939.1"/>
</dbReference>
<dbReference type="InterPro" id="IPR002716">
    <property type="entry name" value="PIN_dom"/>
</dbReference>
<dbReference type="InterPro" id="IPR002792">
    <property type="entry name" value="TRAM_dom"/>
</dbReference>
<keyword evidence="6" id="KW-0812">Transmembrane</keyword>
<evidence type="ECO:0000256" key="6">
    <source>
        <dbReference type="SAM" id="Phobius"/>
    </source>
</evidence>
<keyword evidence="2" id="KW-0808">Transferase</keyword>
<keyword evidence="6" id="KW-0472">Membrane</keyword>
<keyword evidence="5" id="KW-0460">Magnesium</keyword>
<keyword evidence="4" id="KW-0378">Hydrolase</keyword>
<feature type="transmembrane region" description="Helical" evidence="6">
    <location>
        <begin position="86"/>
        <end position="103"/>
    </location>
</feature>
<feature type="transmembrane region" description="Helical" evidence="6">
    <location>
        <begin position="30"/>
        <end position="48"/>
    </location>
</feature>
<dbReference type="STRING" id="639282.DEFDS_1000"/>
<gene>
    <name evidence="8" type="ordered locus">DEFDS_1000</name>
</gene>
<dbReference type="HOGENOM" id="CLU_050839_0_1_0"/>
<reference evidence="8 9" key="1">
    <citation type="journal article" date="2010" name="DNA Res.">
        <title>Bacterial lifestyle in a deep-sea hydrothermal vent chimney revealed by the genome sequence of the thermophilic bacterium Deferribacter desulfuricans SSM1.</title>
        <authorList>
            <person name="Takaki Y."/>
            <person name="Shimamura S."/>
            <person name="Nakagawa S."/>
            <person name="Fukuhara Y."/>
            <person name="Horikawa H."/>
            <person name="Ankai A."/>
            <person name="Harada T."/>
            <person name="Hosoyama A."/>
            <person name="Oguchi A."/>
            <person name="Fukui S."/>
            <person name="Fujita N."/>
            <person name="Takami H."/>
            <person name="Takai K."/>
        </authorList>
    </citation>
    <scope>NUCLEOTIDE SEQUENCE [LARGE SCALE GENOMIC DNA]</scope>
    <source>
        <strain evidence="9">DSM 14783 / JCM 11476 / NBRC 101012 / SSM1</strain>
    </source>
</reference>
<dbReference type="EMBL" id="AP011529">
    <property type="protein sequence ID" value="BAI80470.1"/>
    <property type="molecule type" value="Genomic_DNA"/>
</dbReference>
<evidence type="ECO:0000256" key="3">
    <source>
        <dbReference type="ARBA" id="ARBA00022722"/>
    </source>
</evidence>
<dbReference type="InterPro" id="IPR029060">
    <property type="entry name" value="PIN-like_dom_sf"/>
</dbReference>